<sequence length="155" mass="17664">MRNQWTHQNLMTDKGDRRHRRHCCCFAAVCSVEMAEVTYWPDTVQTLGGGVFMCLFMSVLSLRPAGCRKPQPCVVRPSLGRNSEPTLWRPLEACLSFFFVFPLETNQGFGCVEISFSILCQMGLHKQKHCQLRTIFNSSPLDQHQGLQMVTYVCG</sequence>
<organism evidence="1 2">
    <name type="scientific">Xenotaenia resolanae</name>
    <dbReference type="NCBI Taxonomy" id="208358"/>
    <lineage>
        <taxon>Eukaryota</taxon>
        <taxon>Metazoa</taxon>
        <taxon>Chordata</taxon>
        <taxon>Craniata</taxon>
        <taxon>Vertebrata</taxon>
        <taxon>Euteleostomi</taxon>
        <taxon>Actinopterygii</taxon>
        <taxon>Neopterygii</taxon>
        <taxon>Teleostei</taxon>
        <taxon>Neoteleostei</taxon>
        <taxon>Acanthomorphata</taxon>
        <taxon>Ovalentaria</taxon>
        <taxon>Atherinomorphae</taxon>
        <taxon>Cyprinodontiformes</taxon>
        <taxon>Goodeidae</taxon>
        <taxon>Xenotaenia</taxon>
    </lineage>
</organism>
<evidence type="ECO:0000313" key="2">
    <source>
        <dbReference type="Proteomes" id="UP001444071"/>
    </source>
</evidence>
<comment type="caution">
    <text evidence="1">The sequence shown here is derived from an EMBL/GenBank/DDBJ whole genome shotgun (WGS) entry which is preliminary data.</text>
</comment>
<keyword evidence="2" id="KW-1185">Reference proteome</keyword>
<dbReference type="Proteomes" id="UP001444071">
    <property type="component" value="Unassembled WGS sequence"/>
</dbReference>
<dbReference type="EMBL" id="JAHRIM010044088">
    <property type="protein sequence ID" value="MEQ2267961.1"/>
    <property type="molecule type" value="Genomic_DNA"/>
</dbReference>
<gene>
    <name evidence="1" type="ORF">XENORESO_013000</name>
</gene>
<name>A0ABV0WEV3_9TELE</name>
<evidence type="ECO:0000313" key="1">
    <source>
        <dbReference type="EMBL" id="MEQ2267961.1"/>
    </source>
</evidence>
<protein>
    <submittedName>
        <fullName evidence="1">Uncharacterized protein</fullName>
    </submittedName>
</protein>
<reference evidence="1 2" key="1">
    <citation type="submission" date="2021-06" db="EMBL/GenBank/DDBJ databases">
        <authorList>
            <person name="Palmer J.M."/>
        </authorList>
    </citation>
    <scope>NUCLEOTIDE SEQUENCE [LARGE SCALE GENOMIC DNA]</scope>
    <source>
        <strain evidence="1 2">XR_2019</strain>
        <tissue evidence="1">Muscle</tissue>
    </source>
</reference>
<accession>A0ABV0WEV3</accession>
<proteinExistence type="predicted"/>